<dbReference type="PANTHER" id="PTHR22028">
    <property type="entry name" value="SFI1 SPINDLE BODY DOMAIN-CONTAINING PROTEIN-RELATED"/>
    <property type="match status" value="1"/>
</dbReference>
<name>V9K9H7_CALMI</name>
<feature type="region of interest" description="Disordered" evidence="1">
    <location>
        <begin position="1008"/>
        <end position="1046"/>
    </location>
</feature>
<dbReference type="InterPro" id="IPR052270">
    <property type="entry name" value="CACF_protein"/>
</dbReference>
<feature type="compositionally biased region" description="Polar residues" evidence="1">
    <location>
        <begin position="1025"/>
        <end position="1042"/>
    </location>
</feature>
<organism evidence="2">
    <name type="scientific">Callorhinchus milii</name>
    <name type="common">Ghost shark</name>
    <dbReference type="NCBI Taxonomy" id="7868"/>
    <lineage>
        <taxon>Eukaryota</taxon>
        <taxon>Metazoa</taxon>
        <taxon>Chordata</taxon>
        <taxon>Craniata</taxon>
        <taxon>Vertebrata</taxon>
        <taxon>Chondrichthyes</taxon>
        <taxon>Holocephali</taxon>
        <taxon>Chimaeriformes</taxon>
        <taxon>Callorhinchidae</taxon>
        <taxon>Callorhinchus</taxon>
    </lineage>
</organism>
<accession>V9K9H7</accession>
<evidence type="ECO:0000313" key="2">
    <source>
        <dbReference type="EMBL" id="AFO94519.1"/>
    </source>
</evidence>
<dbReference type="EMBL" id="JW862002">
    <property type="protein sequence ID" value="AFO94519.1"/>
    <property type="molecule type" value="mRNA"/>
</dbReference>
<proteinExistence type="evidence at transcript level"/>
<protein>
    <submittedName>
        <fullName evidence="2">Protein SFI1-like protein</fullName>
    </submittedName>
</protein>
<reference evidence="2" key="1">
    <citation type="journal article" date="2014" name="Nature">
        <title>Elephant shark genome provides unique insights into gnathostome evolution.</title>
        <authorList>
            <consortium name="International Elephant Shark Genome Sequencing Consortium"/>
            <person name="Venkatesh B."/>
            <person name="Lee A.P."/>
            <person name="Ravi V."/>
            <person name="Maurya A.K."/>
            <person name="Lian M.M."/>
            <person name="Swann J.B."/>
            <person name="Ohta Y."/>
            <person name="Flajnik M.F."/>
            <person name="Sutoh Y."/>
            <person name="Kasahara M."/>
            <person name="Hoon S."/>
            <person name="Gangu V."/>
            <person name="Roy S.W."/>
            <person name="Irimia M."/>
            <person name="Korzh V."/>
            <person name="Kondrychyn I."/>
            <person name="Lim Z.W."/>
            <person name="Tay B.H."/>
            <person name="Tohari S."/>
            <person name="Kong K.W."/>
            <person name="Ho S."/>
            <person name="Lorente-Galdos B."/>
            <person name="Quilez J."/>
            <person name="Marques-Bonet T."/>
            <person name="Raney B.J."/>
            <person name="Ingham P.W."/>
            <person name="Tay A."/>
            <person name="Hillier L.W."/>
            <person name="Minx P."/>
            <person name="Boehm T."/>
            <person name="Wilson R.K."/>
            <person name="Brenner S."/>
            <person name="Warren W.C."/>
        </authorList>
    </citation>
    <scope>NUCLEOTIDE SEQUENCE</scope>
    <source>
        <tissue evidence="2">Testis</tissue>
    </source>
</reference>
<dbReference type="PANTHER" id="PTHR22028:SF4">
    <property type="entry name" value="PROTEIN SFI1 HOMOLOG"/>
    <property type="match status" value="1"/>
</dbReference>
<dbReference type="GO" id="GO:0019902">
    <property type="term" value="F:phosphatase binding"/>
    <property type="evidence" value="ECO:0007669"/>
    <property type="project" value="TreeGrafter"/>
</dbReference>
<feature type="region of interest" description="Disordered" evidence="1">
    <location>
        <begin position="1"/>
        <end position="32"/>
    </location>
</feature>
<sequence>MEKSTRRVATGNSAKKTRLPKSASRGSSASRANVHRIRKCPFPYRVNYTWNRGGRLKEIRIRHLARKFLYLWIRKTFGRILPSTAKSHYCHLLLSKTFGEWKEKWWIVWKEWKLMVRADCHYRYYMYNQTWRAWQAYILQQQNKKRRSEMAVSHAHSQLLLKGWSHWSTYVDMNKTKCLMLVEAHKFNMKATQKYVWCTWTQQLQRKRSIDRIDGLATQHWEAALQCRAWLQWTSMLHVVQQAQEKIARAQQLYQQRCLLRSLQGWVLYIQVKRDKRCQCRVAEQMYSGYVIQRYFVTWLSAWHLRRSMRSHHNHIQDLSRRYALRRTFASWRCYVALCAEKARLRALANHHYRRHLLHMGMYAVRLNVRCVRLKRMQCNLGHQQCHVWLLQRFWGQWKQQLEQQEEFEMSELTCRAQSHFRKVLLRRSLCFWINHLQWRRWYLVQSDKAETHYSRKILPRCLHLWRVFVNERKHLNRLKEIATEFDRDTAQRGALYAWWERMNHQRDNRLAERLAVIHCSRRVLLCYWRCWCEQTALCLEKKEKEVIAKNYFRHRLILLSLRVWRESVTELKSRRDQERRAVQHWSKFGLCKAWTAWRMHVQKRRGKWRKLACADVHFQGVMLRAAFHSWMVYHRNTQQILCRVNEKEWKCRTKLLRFSFCIWRRNASILADESRKMARADQYYHHVLRFKVLEYWRGVTSLQLYRREQEKKAVLQARQRIAFIRLQHAFSSWKWLSKKASTYRYKMEVAELHHSHRIVSKCLTLWKQYRVHCLRIMLLRRQGERFQAQQLYRQYFTSWNAKRLEKYQEDKQTAVALWHWSLSLQGKVFDAWLIYIQEQNRKKARVVKAMESYRRQLLRVGVTSVLRYMSGMVQFRRQIAAEDQVKTAYSLHQVVHRCAMIWKQKALFRKEIPKRRPEASSRKKSVAFKRPVAEICNEKEIKPRITRSECSKRILNTSNLSKGNDLPTLPACGDMGLLSLYSTHQARLQPRRPDFLLESLEKEGLLDRNCDSGSSLVPEPPKSSPSHQSPVKVQTQTTQVSKPYEVERSQDNVCSWLLSEDGAVGDVSCITGPTLEGATVWSVVTYPSSSSVAGKVALEYQPDPSLPKEQLLPPSSFMLPRKEKEEQMQDSVRSRPLAHVPCCETQKDEWSERSHRIPTLLSPDDFRPRKGGRSLVFQNTADGDFGEWNERQQLEAELRKIRQEMQRFRDDKESLRSWRTQASVLAKWLQVNAADKEWEEATPVQQIRSELKQLELDIDRVSEELRRAMPHMQQYTARVQEIRALLTV</sequence>
<feature type="compositionally biased region" description="Low complexity" evidence="1">
    <location>
        <begin position="22"/>
        <end position="32"/>
    </location>
</feature>
<evidence type="ECO:0000256" key="1">
    <source>
        <dbReference type="SAM" id="MobiDB-lite"/>
    </source>
</evidence>